<accession>A0AAV3QM22</accession>
<evidence type="ECO:0008006" key="3">
    <source>
        <dbReference type="Google" id="ProtNLM"/>
    </source>
</evidence>
<evidence type="ECO:0000313" key="2">
    <source>
        <dbReference type="Proteomes" id="UP001454036"/>
    </source>
</evidence>
<dbReference type="PANTHER" id="PTHR35279:SF1">
    <property type="entry name" value="ARABINANASE_LEVANSUCRASE_INVERTASE"/>
    <property type="match status" value="1"/>
</dbReference>
<protein>
    <recommendedName>
        <fullName evidence="3">Arabinanase/levansucrase/invertase</fullName>
    </recommendedName>
</protein>
<name>A0AAV3QM22_LITER</name>
<comment type="caution">
    <text evidence="1">The sequence shown here is derived from an EMBL/GenBank/DDBJ whole genome shotgun (WGS) entry which is preliminary data.</text>
</comment>
<dbReference type="InterPro" id="IPR023296">
    <property type="entry name" value="Glyco_hydro_beta-prop_sf"/>
</dbReference>
<dbReference type="Gene3D" id="2.115.10.20">
    <property type="entry name" value="Glycosyl hydrolase domain, family 43"/>
    <property type="match status" value="2"/>
</dbReference>
<dbReference type="SUPFAM" id="SSF75005">
    <property type="entry name" value="Arabinanase/levansucrase/invertase"/>
    <property type="match status" value="2"/>
</dbReference>
<evidence type="ECO:0000313" key="1">
    <source>
        <dbReference type="EMBL" id="GAA0163212.1"/>
    </source>
</evidence>
<dbReference type="EMBL" id="BAABME010004683">
    <property type="protein sequence ID" value="GAA0163212.1"/>
    <property type="molecule type" value="Genomic_DNA"/>
</dbReference>
<organism evidence="1 2">
    <name type="scientific">Lithospermum erythrorhizon</name>
    <name type="common">Purple gromwell</name>
    <name type="synonym">Lithospermum officinale var. erythrorhizon</name>
    <dbReference type="NCBI Taxonomy" id="34254"/>
    <lineage>
        <taxon>Eukaryota</taxon>
        <taxon>Viridiplantae</taxon>
        <taxon>Streptophyta</taxon>
        <taxon>Embryophyta</taxon>
        <taxon>Tracheophyta</taxon>
        <taxon>Spermatophyta</taxon>
        <taxon>Magnoliopsida</taxon>
        <taxon>eudicotyledons</taxon>
        <taxon>Gunneridae</taxon>
        <taxon>Pentapetalae</taxon>
        <taxon>asterids</taxon>
        <taxon>lamiids</taxon>
        <taxon>Boraginales</taxon>
        <taxon>Boraginaceae</taxon>
        <taxon>Boraginoideae</taxon>
        <taxon>Lithospermeae</taxon>
        <taxon>Lithospermum</taxon>
    </lineage>
</organism>
<dbReference type="PANTHER" id="PTHR35279">
    <property type="match status" value="1"/>
</dbReference>
<gene>
    <name evidence="1" type="ORF">LIER_19129</name>
</gene>
<dbReference type="Proteomes" id="UP001454036">
    <property type="component" value="Unassembled WGS sequence"/>
</dbReference>
<dbReference type="AlphaFoldDB" id="A0AAV3QM22"/>
<proteinExistence type="predicted"/>
<keyword evidence="2" id="KW-1185">Reference proteome</keyword>
<reference evidence="1 2" key="1">
    <citation type="submission" date="2024-01" db="EMBL/GenBank/DDBJ databases">
        <title>The complete chloroplast genome sequence of Lithospermum erythrorhizon: insights into the phylogenetic relationship among Boraginaceae species and the maternal lineages of purple gromwells.</title>
        <authorList>
            <person name="Okada T."/>
            <person name="Watanabe K."/>
        </authorList>
    </citation>
    <scope>NUCLEOTIDE SEQUENCE [LARGE SCALE GENOMIC DNA]</scope>
</reference>
<sequence length="490" mass="54324">MKQLKEEIRKAHNQHKLLAPAMEIAMSTTITNTINTLSNKRITNLTTLTICPSSFSSLKLKNKNNSTFILCCSKPTSGEVNAKDENMAIDSNSHSRNESNEAYVASNEAFSCSNSAYSRGLVFALGQKKSWDDLEIGSPVVKRYLSDDEERWNMWYHGRSSTNSRIDSIGVAVSSNGVHWERGAGQAISRGDVGMVMSCGDDWWAFDTQSVRPSEIVIMSSSKVKADSSVYWLYYTGFSSEQIEFLDNSLDFSLENPERVNNNGGDYENGGNGKVFKSLPGLAMSQDGRHWARIEGEHHSGALLDVGSNGEWDSLFIASPQVVFHGNADLRMYYHSFDVEKGHFAVGIARSRDGMKWLKLGKILGGGSIGSFDEYGAVNARVVRKQRDGKYMMVYEGVDANGRKRVGIAVSPDGLKNWKRPQDGPVLEESRDGWDSEGIGSPCLVQINGDEEEWRLYYRGIGKEGRTGIGMAISKGDDLTSFKKWTGFHM</sequence>